<protein>
    <submittedName>
        <fullName evidence="1">Uncharacterized protein</fullName>
    </submittedName>
</protein>
<name>A0A0A9GA23_ARUDO</name>
<reference evidence="1" key="2">
    <citation type="journal article" date="2015" name="Data Brief">
        <title>Shoot transcriptome of the giant reed, Arundo donax.</title>
        <authorList>
            <person name="Barrero R.A."/>
            <person name="Guerrero F.D."/>
            <person name="Moolhuijzen P."/>
            <person name="Goolsby J.A."/>
            <person name="Tidwell J."/>
            <person name="Bellgard S.E."/>
            <person name="Bellgard M.I."/>
        </authorList>
    </citation>
    <scope>NUCLEOTIDE SEQUENCE</scope>
    <source>
        <tissue evidence="1">Shoot tissue taken approximately 20 cm above the soil surface</tissue>
    </source>
</reference>
<organism evidence="1">
    <name type="scientific">Arundo donax</name>
    <name type="common">Giant reed</name>
    <name type="synonym">Donax arundinaceus</name>
    <dbReference type="NCBI Taxonomy" id="35708"/>
    <lineage>
        <taxon>Eukaryota</taxon>
        <taxon>Viridiplantae</taxon>
        <taxon>Streptophyta</taxon>
        <taxon>Embryophyta</taxon>
        <taxon>Tracheophyta</taxon>
        <taxon>Spermatophyta</taxon>
        <taxon>Magnoliopsida</taxon>
        <taxon>Liliopsida</taxon>
        <taxon>Poales</taxon>
        <taxon>Poaceae</taxon>
        <taxon>PACMAD clade</taxon>
        <taxon>Arundinoideae</taxon>
        <taxon>Arundineae</taxon>
        <taxon>Arundo</taxon>
    </lineage>
</organism>
<reference evidence="1" key="1">
    <citation type="submission" date="2014-09" db="EMBL/GenBank/DDBJ databases">
        <authorList>
            <person name="Magalhaes I.L.F."/>
            <person name="Oliveira U."/>
            <person name="Santos F.R."/>
            <person name="Vidigal T.H.D.A."/>
            <person name="Brescovit A.D."/>
            <person name="Santos A.J."/>
        </authorList>
    </citation>
    <scope>NUCLEOTIDE SEQUENCE</scope>
    <source>
        <tissue evidence="1">Shoot tissue taken approximately 20 cm above the soil surface</tissue>
    </source>
</reference>
<dbReference type="AlphaFoldDB" id="A0A0A9GA23"/>
<dbReference type="EMBL" id="GBRH01176569">
    <property type="protein sequence ID" value="JAE21327.1"/>
    <property type="molecule type" value="Transcribed_RNA"/>
</dbReference>
<accession>A0A0A9GA23</accession>
<sequence>MACLLEMMITLELVRVRRLTDTRLVFRLPLLLAALELSC</sequence>
<evidence type="ECO:0000313" key="1">
    <source>
        <dbReference type="EMBL" id="JAE21327.1"/>
    </source>
</evidence>
<proteinExistence type="predicted"/>